<dbReference type="PROSITE" id="PS50893">
    <property type="entry name" value="ABC_TRANSPORTER_2"/>
    <property type="match status" value="2"/>
</dbReference>
<keyword evidence="7" id="KW-1185">Reference proteome</keyword>
<dbReference type="CDD" id="cd03216">
    <property type="entry name" value="ABC_Carb_Monos_I"/>
    <property type="match status" value="1"/>
</dbReference>
<dbReference type="InterPro" id="IPR003593">
    <property type="entry name" value="AAA+_ATPase"/>
</dbReference>
<dbReference type="Pfam" id="PF00005">
    <property type="entry name" value="ABC_tran"/>
    <property type="match status" value="2"/>
</dbReference>
<dbReference type="SMART" id="SM00382">
    <property type="entry name" value="AAA"/>
    <property type="match status" value="2"/>
</dbReference>
<dbReference type="Gene3D" id="3.40.50.300">
    <property type="entry name" value="P-loop containing nucleotide triphosphate hydrolases"/>
    <property type="match status" value="2"/>
</dbReference>
<dbReference type="PROSITE" id="PS00211">
    <property type="entry name" value="ABC_TRANSPORTER_1"/>
    <property type="match status" value="1"/>
</dbReference>
<reference evidence="6 7" key="1">
    <citation type="submission" date="2021-01" db="EMBL/GenBank/DDBJ databases">
        <title>Sequencing the genomes of 1000 actinobacteria strains.</title>
        <authorList>
            <person name="Klenk H.-P."/>
        </authorList>
    </citation>
    <scope>NUCLEOTIDE SEQUENCE [LARGE SCALE GENOMIC DNA]</scope>
    <source>
        <strain evidence="6 7">DSM 13057</strain>
    </source>
</reference>
<evidence type="ECO:0000313" key="6">
    <source>
        <dbReference type="EMBL" id="MBM7472873.1"/>
    </source>
</evidence>
<evidence type="ECO:0000256" key="2">
    <source>
        <dbReference type="ARBA" id="ARBA00022737"/>
    </source>
</evidence>
<keyword evidence="3" id="KW-0547">Nucleotide-binding</keyword>
<accession>A0ABS2L713</accession>
<sequence>MPTENVTASRRHAADERVQITNLSKSFPGTRALDSVNLTIGAGEIHALVGGNGSGKSTLIKILCGVYQGDPDGSIRIDAHVTASDETSPAGARESGVHAVHQDLGVFLDMSVAENLALGSGYERTWLGGIDWRSLNKRTRSLIERFEIAADPNTQLRAVGPSVRTQVAIARALQGQSDSSSGLLILDEPTASLPAHEVALLLSQLKKYAAAGQAILYVSHRLDEILAIADRVTALRDGRVVGTYTAAEISEDFLIELIVGSVVEKAPRVSATSRVDVPLFSATDIAAAPLRNVTLDVRPGEVVGLAGLLGSGRSELLRTIFGDLRPSAGHMRLNGRPFAPRSTAEAIKSGVAYVPENRLHDGVFLDETIASNIAMPALASYFRRGRLSNRAIRADATSDIQKFLVKATGADALLSTLSGGNQQKVVVARWLRLRPTLLLLDEPTQGVDVGARAEIYDLVRAATDNGAAALVAASDFEELISFCDRILVIREGRIVAQLTGDEMTPQRLTHIVLETSETSK</sequence>
<dbReference type="PANTHER" id="PTHR43790">
    <property type="entry name" value="CARBOHYDRATE TRANSPORT ATP-BINDING PROTEIN MG119-RELATED"/>
    <property type="match status" value="1"/>
</dbReference>
<keyword evidence="4 6" id="KW-0067">ATP-binding</keyword>
<dbReference type="InterPro" id="IPR003439">
    <property type="entry name" value="ABC_transporter-like_ATP-bd"/>
</dbReference>
<protein>
    <submittedName>
        <fullName evidence="6">Ribose transport system ATP-binding protein</fullName>
    </submittedName>
</protein>
<dbReference type="InterPro" id="IPR027417">
    <property type="entry name" value="P-loop_NTPase"/>
</dbReference>
<dbReference type="InterPro" id="IPR050107">
    <property type="entry name" value="ABC_carbohydrate_import_ATPase"/>
</dbReference>
<dbReference type="GO" id="GO:0005524">
    <property type="term" value="F:ATP binding"/>
    <property type="evidence" value="ECO:0007669"/>
    <property type="project" value="UniProtKB-KW"/>
</dbReference>
<dbReference type="InterPro" id="IPR017871">
    <property type="entry name" value="ABC_transporter-like_CS"/>
</dbReference>
<evidence type="ECO:0000313" key="7">
    <source>
        <dbReference type="Proteomes" id="UP000776164"/>
    </source>
</evidence>
<feature type="domain" description="ABC transporter" evidence="5">
    <location>
        <begin position="275"/>
        <end position="516"/>
    </location>
</feature>
<evidence type="ECO:0000256" key="3">
    <source>
        <dbReference type="ARBA" id="ARBA00022741"/>
    </source>
</evidence>
<evidence type="ECO:0000259" key="5">
    <source>
        <dbReference type="PROSITE" id="PS50893"/>
    </source>
</evidence>
<name>A0ABS2L713_9MICO</name>
<keyword evidence="2" id="KW-0677">Repeat</keyword>
<dbReference type="CDD" id="cd03215">
    <property type="entry name" value="ABC_Carb_Monos_II"/>
    <property type="match status" value="1"/>
</dbReference>
<evidence type="ECO:0000256" key="4">
    <source>
        <dbReference type="ARBA" id="ARBA00022840"/>
    </source>
</evidence>
<dbReference type="SUPFAM" id="SSF52540">
    <property type="entry name" value="P-loop containing nucleoside triphosphate hydrolases"/>
    <property type="match status" value="2"/>
</dbReference>
<keyword evidence="1" id="KW-0813">Transport</keyword>
<dbReference type="Proteomes" id="UP000776164">
    <property type="component" value="Unassembled WGS sequence"/>
</dbReference>
<dbReference type="EMBL" id="JAFBBU010000001">
    <property type="protein sequence ID" value="MBM7472873.1"/>
    <property type="molecule type" value="Genomic_DNA"/>
</dbReference>
<feature type="domain" description="ABC transporter" evidence="5">
    <location>
        <begin position="18"/>
        <end position="262"/>
    </location>
</feature>
<dbReference type="PANTHER" id="PTHR43790:SF9">
    <property type="entry name" value="GALACTOFURANOSE TRANSPORTER ATP-BINDING PROTEIN YTFR"/>
    <property type="match status" value="1"/>
</dbReference>
<dbReference type="RefSeq" id="WP_343886494.1">
    <property type="nucleotide sequence ID" value="NZ_BAAAHT010000015.1"/>
</dbReference>
<comment type="caution">
    <text evidence="6">The sequence shown here is derived from an EMBL/GenBank/DDBJ whole genome shotgun (WGS) entry which is preliminary data.</text>
</comment>
<evidence type="ECO:0000256" key="1">
    <source>
        <dbReference type="ARBA" id="ARBA00022448"/>
    </source>
</evidence>
<gene>
    <name evidence="6" type="ORF">JOE66_002507</name>
</gene>
<proteinExistence type="predicted"/>
<organism evidence="6 7">
    <name type="scientific">Subtercola frigoramans</name>
    <dbReference type="NCBI Taxonomy" id="120298"/>
    <lineage>
        <taxon>Bacteria</taxon>
        <taxon>Bacillati</taxon>
        <taxon>Actinomycetota</taxon>
        <taxon>Actinomycetes</taxon>
        <taxon>Micrococcales</taxon>
        <taxon>Microbacteriaceae</taxon>
        <taxon>Subtercola</taxon>
    </lineage>
</organism>